<evidence type="ECO:0008006" key="5">
    <source>
        <dbReference type="Google" id="ProtNLM"/>
    </source>
</evidence>
<dbReference type="PROSITE" id="PS51257">
    <property type="entry name" value="PROKAR_LIPOPROTEIN"/>
    <property type="match status" value="1"/>
</dbReference>
<accession>A0A6A4I9F2</accession>
<dbReference type="Proteomes" id="UP000799118">
    <property type="component" value="Unassembled WGS sequence"/>
</dbReference>
<feature type="chain" id="PRO_5025570011" description="Calx-beta domain-containing protein" evidence="2">
    <location>
        <begin position="24"/>
        <end position="232"/>
    </location>
</feature>
<keyword evidence="4" id="KW-1185">Reference proteome</keyword>
<feature type="signal peptide" evidence="2">
    <location>
        <begin position="1"/>
        <end position="23"/>
    </location>
</feature>
<dbReference type="EMBL" id="ML769409">
    <property type="protein sequence ID" value="KAE9405424.1"/>
    <property type="molecule type" value="Genomic_DNA"/>
</dbReference>
<keyword evidence="2" id="KW-0732">Signal</keyword>
<gene>
    <name evidence="3" type="ORF">BT96DRAFT_338986</name>
</gene>
<evidence type="ECO:0000313" key="4">
    <source>
        <dbReference type="Proteomes" id="UP000799118"/>
    </source>
</evidence>
<organism evidence="3 4">
    <name type="scientific">Gymnopus androsaceus JB14</name>
    <dbReference type="NCBI Taxonomy" id="1447944"/>
    <lineage>
        <taxon>Eukaryota</taxon>
        <taxon>Fungi</taxon>
        <taxon>Dikarya</taxon>
        <taxon>Basidiomycota</taxon>
        <taxon>Agaricomycotina</taxon>
        <taxon>Agaricomycetes</taxon>
        <taxon>Agaricomycetidae</taxon>
        <taxon>Agaricales</taxon>
        <taxon>Marasmiineae</taxon>
        <taxon>Omphalotaceae</taxon>
        <taxon>Gymnopus</taxon>
    </lineage>
</organism>
<dbReference type="OrthoDB" id="3267422at2759"/>
<evidence type="ECO:0000256" key="2">
    <source>
        <dbReference type="SAM" id="SignalP"/>
    </source>
</evidence>
<protein>
    <recommendedName>
        <fullName evidence="5">Calx-beta domain-containing protein</fullName>
    </recommendedName>
</protein>
<feature type="region of interest" description="Disordered" evidence="1">
    <location>
        <begin position="196"/>
        <end position="218"/>
    </location>
</feature>
<evidence type="ECO:0000313" key="3">
    <source>
        <dbReference type="EMBL" id="KAE9405424.1"/>
    </source>
</evidence>
<evidence type="ECO:0000256" key="1">
    <source>
        <dbReference type="SAM" id="MobiDB-lite"/>
    </source>
</evidence>
<sequence length="232" mass="24259">MLARWSNLFNVSLWSCFVFSCLAQQLQNITITNTSPQIDYTPFICNVSGSASFSPSCLGGWQVLTSGGETILSTEGAGPQGADIVPQMFLRFQASALFFNTSTSSNATFDISVSVGNSSVSVSANSSVGAAAIFNLPENETTTLSLTFTAGQIPSHLDIGNITIEVADNSLSSILPTQTLPPSVFLPTFVPSTSAGSSTSTPSNTSSAQSSASKHHNSSPMLWDSLWVLGLV</sequence>
<proteinExistence type="predicted"/>
<dbReference type="AlphaFoldDB" id="A0A6A4I9F2"/>
<feature type="compositionally biased region" description="Low complexity" evidence="1">
    <location>
        <begin position="196"/>
        <end position="212"/>
    </location>
</feature>
<name>A0A6A4I9F2_9AGAR</name>
<reference evidence="3" key="1">
    <citation type="journal article" date="2019" name="Environ. Microbiol.">
        <title>Fungal ecological strategies reflected in gene transcription - a case study of two litter decomposers.</title>
        <authorList>
            <person name="Barbi F."/>
            <person name="Kohler A."/>
            <person name="Barry K."/>
            <person name="Baskaran P."/>
            <person name="Daum C."/>
            <person name="Fauchery L."/>
            <person name="Ihrmark K."/>
            <person name="Kuo A."/>
            <person name="LaButti K."/>
            <person name="Lipzen A."/>
            <person name="Morin E."/>
            <person name="Grigoriev I.V."/>
            <person name="Henrissat B."/>
            <person name="Lindahl B."/>
            <person name="Martin F."/>
        </authorList>
    </citation>
    <scope>NUCLEOTIDE SEQUENCE</scope>
    <source>
        <strain evidence="3">JB14</strain>
    </source>
</reference>